<dbReference type="InterPro" id="IPR004089">
    <property type="entry name" value="MCPsignal_dom"/>
</dbReference>
<dbReference type="PANTHER" id="PTHR32089">
    <property type="entry name" value="METHYL-ACCEPTING CHEMOTAXIS PROTEIN MCPB"/>
    <property type="match status" value="1"/>
</dbReference>
<feature type="domain" description="Methyl-accepting transducer" evidence="6">
    <location>
        <begin position="286"/>
        <end position="522"/>
    </location>
</feature>
<dbReference type="SUPFAM" id="SSF58104">
    <property type="entry name" value="Methyl-accepting chemotaxis protein (MCP) signaling domain"/>
    <property type="match status" value="1"/>
</dbReference>
<protein>
    <submittedName>
        <fullName evidence="8">Methyl-accepting chemotaxis sensory transducer</fullName>
    </submittedName>
</protein>
<dbReference type="InterPro" id="IPR004090">
    <property type="entry name" value="Chemotax_Me-accpt_rcpt"/>
</dbReference>
<keyword evidence="2 4" id="KW-0807">Transducer</keyword>
<feature type="domain" description="HAMP" evidence="7">
    <location>
        <begin position="228"/>
        <end position="281"/>
    </location>
</feature>
<dbReference type="GO" id="GO:0007165">
    <property type="term" value="P:signal transduction"/>
    <property type="evidence" value="ECO:0007669"/>
    <property type="project" value="UniProtKB-KW"/>
</dbReference>
<dbReference type="PRINTS" id="PR00260">
    <property type="entry name" value="CHEMTRNSDUCR"/>
</dbReference>
<proteinExistence type="inferred from homology"/>
<dbReference type="SMART" id="SM00283">
    <property type="entry name" value="MA"/>
    <property type="match status" value="1"/>
</dbReference>
<comment type="subcellular location">
    <subcellularLocation>
        <location evidence="1">Membrane</location>
    </subcellularLocation>
</comment>
<dbReference type="GO" id="GO:0006935">
    <property type="term" value="P:chemotaxis"/>
    <property type="evidence" value="ECO:0007669"/>
    <property type="project" value="InterPro"/>
</dbReference>
<evidence type="ECO:0000256" key="2">
    <source>
        <dbReference type="ARBA" id="ARBA00023224"/>
    </source>
</evidence>
<comment type="similarity">
    <text evidence="3">Belongs to the methyl-accepting chemotaxis (MCP) protein family.</text>
</comment>
<dbReference type="Gene3D" id="1.10.287.950">
    <property type="entry name" value="Methyl-accepting chemotaxis protein"/>
    <property type="match status" value="1"/>
</dbReference>
<dbReference type="CDD" id="cd06225">
    <property type="entry name" value="HAMP"/>
    <property type="match status" value="1"/>
</dbReference>
<dbReference type="GO" id="GO:0004888">
    <property type="term" value="F:transmembrane signaling receptor activity"/>
    <property type="evidence" value="ECO:0007669"/>
    <property type="project" value="InterPro"/>
</dbReference>
<gene>
    <name evidence="8" type="ordered locus">Slit_0544</name>
</gene>
<evidence type="ECO:0000313" key="8">
    <source>
        <dbReference type="EMBL" id="ADE10784.1"/>
    </source>
</evidence>
<dbReference type="Proteomes" id="UP000001625">
    <property type="component" value="Chromosome"/>
</dbReference>
<sequence>MECIEQAYNGKRKLEMNNWWSSLSIKNKLQIPIQLILLVVMVAAQRWAFDRYEMRVLEDARNRAVVPADGVFNGLNMMMLNGSISDIEQRKLFVKKMAASSQAEEVRVIRGTAVQTQFGAGMDEEQAKDDLDRAALSSGEQQSESSEKDGKRILRVVQPIAASKNFRGTGTNCLQCHTVEDGAVIGAVTVSLDMTGEYAAMNKASAILWLGQVAVQMVLFFVIGWLINQVTRPTRELQQIMSAMQADGDLSRRVSVHSKDEVGQTAVAFNALIDSFTAIIRQVLVGVDKINMTASHIADTSSEVADGSREQSKAVSSTAEAVGAVTVSINSVAENTKAVRGLSEKSLQQTEQGNRSVEEMVHEIQSIESAVQQIAITANEFVESARTIASMTQQVKDIADQTNLLALNAAIEAARAGEQGRGFAVVADEVRKLAEKSAQSAIEIDKVTGKLDEKSVRVEQAITSGMQSLQTTHKHAESMSAVLNEAGAAVKESNVGVGEIVESVGEQSKASSEITRNIEQIARMAEKNHVAIEQTAHDIAELERMGVELKNAVARFKV</sequence>
<name>D5CMU8_SIDLE</name>
<evidence type="ECO:0000256" key="3">
    <source>
        <dbReference type="ARBA" id="ARBA00029447"/>
    </source>
</evidence>
<reference evidence="8 9" key="1">
    <citation type="submission" date="2010-03" db="EMBL/GenBank/DDBJ databases">
        <title>Complete sequence of Sideroxydans lithotrophicus ES-1.</title>
        <authorList>
            <consortium name="US DOE Joint Genome Institute"/>
            <person name="Lucas S."/>
            <person name="Copeland A."/>
            <person name="Lapidus A."/>
            <person name="Cheng J.-F."/>
            <person name="Bruce D."/>
            <person name="Goodwin L."/>
            <person name="Pitluck S."/>
            <person name="Munk A.C."/>
            <person name="Detter J.C."/>
            <person name="Han C."/>
            <person name="Tapia R."/>
            <person name="Larimer F."/>
            <person name="Land M."/>
            <person name="Hauser L."/>
            <person name="Kyrpides N."/>
            <person name="Ivanova N."/>
            <person name="Emerson D."/>
            <person name="Woyke T."/>
        </authorList>
    </citation>
    <scope>NUCLEOTIDE SEQUENCE [LARGE SCALE GENOMIC DNA]</scope>
    <source>
        <strain evidence="8 9">ES-1</strain>
    </source>
</reference>
<evidence type="ECO:0000259" key="6">
    <source>
        <dbReference type="PROSITE" id="PS50111"/>
    </source>
</evidence>
<evidence type="ECO:0000259" key="7">
    <source>
        <dbReference type="PROSITE" id="PS50885"/>
    </source>
</evidence>
<dbReference type="GO" id="GO:0016020">
    <property type="term" value="C:membrane"/>
    <property type="evidence" value="ECO:0007669"/>
    <property type="project" value="UniProtKB-SubCell"/>
</dbReference>
<dbReference type="Pfam" id="PF00672">
    <property type="entry name" value="HAMP"/>
    <property type="match status" value="1"/>
</dbReference>
<dbReference type="EMBL" id="CP001965">
    <property type="protein sequence ID" value="ADE10784.1"/>
    <property type="molecule type" value="Genomic_DNA"/>
</dbReference>
<evidence type="ECO:0000313" key="9">
    <source>
        <dbReference type="Proteomes" id="UP000001625"/>
    </source>
</evidence>
<organism evidence="8 9">
    <name type="scientific">Sideroxydans lithotrophicus (strain ES-1)</name>
    <dbReference type="NCBI Taxonomy" id="580332"/>
    <lineage>
        <taxon>Bacteria</taxon>
        <taxon>Pseudomonadati</taxon>
        <taxon>Pseudomonadota</taxon>
        <taxon>Betaproteobacteria</taxon>
        <taxon>Nitrosomonadales</taxon>
        <taxon>Gallionellaceae</taxon>
        <taxon>Sideroxydans</taxon>
    </lineage>
</organism>
<keyword evidence="5" id="KW-0472">Membrane</keyword>
<evidence type="ECO:0000256" key="4">
    <source>
        <dbReference type="PROSITE-ProRule" id="PRU00284"/>
    </source>
</evidence>
<dbReference type="InterPro" id="IPR003660">
    <property type="entry name" value="HAMP_dom"/>
</dbReference>
<feature type="transmembrane region" description="Helical" evidence="5">
    <location>
        <begin position="206"/>
        <end position="227"/>
    </location>
</feature>
<dbReference type="PROSITE" id="PS50111">
    <property type="entry name" value="CHEMOTAXIS_TRANSDUC_2"/>
    <property type="match status" value="1"/>
</dbReference>
<dbReference type="PROSITE" id="PS50885">
    <property type="entry name" value="HAMP"/>
    <property type="match status" value="1"/>
</dbReference>
<dbReference type="FunFam" id="1.10.287.950:FF:000001">
    <property type="entry name" value="Methyl-accepting chemotaxis sensory transducer"/>
    <property type="match status" value="1"/>
</dbReference>
<accession>D5CMU8</accession>
<keyword evidence="5" id="KW-0812">Transmembrane</keyword>
<dbReference type="AlphaFoldDB" id="D5CMU8"/>
<dbReference type="KEGG" id="slt:Slit_0544"/>
<dbReference type="Gene3D" id="3.30.450.290">
    <property type="match status" value="1"/>
</dbReference>
<evidence type="ECO:0000256" key="5">
    <source>
        <dbReference type="SAM" id="Phobius"/>
    </source>
</evidence>
<dbReference type="HOGENOM" id="CLU_000445_107_27_4"/>
<dbReference type="PANTHER" id="PTHR32089:SF112">
    <property type="entry name" value="LYSOZYME-LIKE PROTEIN-RELATED"/>
    <property type="match status" value="1"/>
</dbReference>
<keyword evidence="5" id="KW-1133">Transmembrane helix</keyword>
<dbReference type="STRING" id="580332.Slit_0544"/>
<dbReference type="Pfam" id="PF00015">
    <property type="entry name" value="MCPsignal"/>
    <property type="match status" value="1"/>
</dbReference>
<keyword evidence="9" id="KW-1185">Reference proteome</keyword>
<dbReference type="eggNOG" id="COG0840">
    <property type="taxonomic scope" value="Bacteria"/>
</dbReference>
<evidence type="ECO:0000256" key="1">
    <source>
        <dbReference type="ARBA" id="ARBA00004370"/>
    </source>
</evidence>
<dbReference type="SMART" id="SM00304">
    <property type="entry name" value="HAMP"/>
    <property type="match status" value="1"/>
</dbReference>